<reference evidence="2" key="1">
    <citation type="journal article" date="2014" name="Int. J. Syst. Evol. Microbiol.">
        <title>Complete genome sequence of Corynebacterium casei LMG S-19264T (=DSM 44701T), isolated from a smear-ripened cheese.</title>
        <authorList>
            <consortium name="US DOE Joint Genome Institute (JGI-PGF)"/>
            <person name="Walter F."/>
            <person name="Albersmeier A."/>
            <person name="Kalinowski J."/>
            <person name="Ruckert C."/>
        </authorList>
    </citation>
    <scope>NUCLEOTIDE SEQUENCE</scope>
    <source>
        <strain evidence="2">NBRC 108769</strain>
    </source>
</reference>
<dbReference type="Pfam" id="PF18962">
    <property type="entry name" value="Por_Secre_tail"/>
    <property type="match status" value="1"/>
</dbReference>
<evidence type="ECO:0000259" key="1">
    <source>
        <dbReference type="Pfam" id="PF18962"/>
    </source>
</evidence>
<reference evidence="2" key="2">
    <citation type="submission" date="2023-01" db="EMBL/GenBank/DDBJ databases">
        <title>Draft genome sequence of Portibacter lacus strain NBRC 108769.</title>
        <authorList>
            <person name="Sun Q."/>
            <person name="Mori K."/>
        </authorList>
    </citation>
    <scope>NUCLEOTIDE SEQUENCE</scope>
    <source>
        <strain evidence="2">NBRC 108769</strain>
    </source>
</reference>
<protein>
    <recommendedName>
        <fullName evidence="1">Secretion system C-terminal sorting domain-containing protein</fullName>
    </recommendedName>
</protein>
<evidence type="ECO:0000313" key="3">
    <source>
        <dbReference type="Proteomes" id="UP001156666"/>
    </source>
</evidence>
<organism evidence="2 3">
    <name type="scientific">Portibacter lacus</name>
    <dbReference type="NCBI Taxonomy" id="1099794"/>
    <lineage>
        <taxon>Bacteria</taxon>
        <taxon>Pseudomonadati</taxon>
        <taxon>Bacteroidota</taxon>
        <taxon>Saprospiria</taxon>
        <taxon>Saprospirales</taxon>
        <taxon>Haliscomenobacteraceae</taxon>
        <taxon>Portibacter</taxon>
    </lineage>
</organism>
<sequence length="591" mass="61641">MKKIFTIQTLFFALIFIGGICVNNISAQCETWTEPTTTTSWGDFNDMFGGAPCEGETGCQTNEITDFQVYASESYLINKFIKGGEYSFSMCNGPGAGSWVPEFTIVAPSGAIDAFGAGDGDSCTISWIATESGSYTIIINELDSCGTLSNSTVDNGYPAITCLGNTPCPDYCNDWTSPAPGGGWTDFNTNFGGAPCDDGSGCAVNEITDFEVFASEAYSIDNFQEGGEYSFSMCNGPGAGTWVPRFTIIAPSGEVDAEGGGDGDSCTISWTASESGTYLIVINEEGFCGDGDNTDVANGFPAITCLGNTMCDTTMAACAVGSIASETNVVVCGDQDSVIILMENVTIPDGGGIAYGFAPGEGGTGGNGTGFSITGSSVSTAFDNGIGGLLEANNLPILQGEWIITPFIYTEAGNAANSLCELSDSTITAYFNSDLAIEVTDLGSGSAMVTASGGSEPYTYAWSDPDSGTTGTIEGLSEGDYNVTVTDAVGCSSVGTVTVMISAVSNLKDVQHFSVAPNPTTGQIWVNYELNESSSVNLKLMDINGRLMQSESYHSSSEKIALDLAKYSNGVYFINIETESETIIRKIILAK</sequence>
<dbReference type="CDD" id="cd00146">
    <property type="entry name" value="PKD"/>
    <property type="match status" value="1"/>
</dbReference>
<name>A0AA37WFP0_9BACT</name>
<evidence type="ECO:0000313" key="2">
    <source>
        <dbReference type="EMBL" id="GLR17909.1"/>
    </source>
</evidence>
<proteinExistence type="predicted"/>
<dbReference type="Pfam" id="PF13573">
    <property type="entry name" value="SprB"/>
    <property type="match status" value="1"/>
</dbReference>
<dbReference type="NCBIfam" id="TIGR04183">
    <property type="entry name" value="Por_Secre_tail"/>
    <property type="match status" value="1"/>
</dbReference>
<dbReference type="RefSeq" id="WP_235291587.1">
    <property type="nucleotide sequence ID" value="NZ_BSOH01000014.1"/>
</dbReference>
<comment type="caution">
    <text evidence="2">The sequence shown here is derived from an EMBL/GenBank/DDBJ whole genome shotgun (WGS) entry which is preliminary data.</text>
</comment>
<feature type="domain" description="Secretion system C-terminal sorting" evidence="1">
    <location>
        <begin position="517"/>
        <end position="588"/>
    </location>
</feature>
<dbReference type="InterPro" id="IPR025667">
    <property type="entry name" value="SprB_repeat"/>
</dbReference>
<gene>
    <name evidence="2" type="ORF">GCM10007940_25240</name>
</gene>
<accession>A0AA37WFP0</accession>
<dbReference type="AlphaFoldDB" id="A0AA37WFP0"/>
<keyword evidence="3" id="KW-1185">Reference proteome</keyword>
<dbReference type="EMBL" id="BSOH01000014">
    <property type="protein sequence ID" value="GLR17909.1"/>
    <property type="molecule type" value="Genomic_DNA"/>
</dbReference>
<dbReference type="InterPro" id="IPR026444">
    <property type="entry name" value="Secre_tail"/>
</dbReference>
<dbReference type="Proteomes" id="UP001156666">
    <property type="component" value="Unassembled WGS sequence"/>
</dbReference>
<dbReference type="Gene3D" id="2.60.40.740">
    <property type="match status" value="1"/>
</dbReference>